<dbReference type="Gene3D" id="3.40.50.450">
    <property type="match status" value="1"/>
</dbReference>
<accession>A0A8D5G9G6</accession>
<reference evidence="3" key="1">
    <citation type="journal article" date="2021" name="Arch. Microbiol.">
        <title>Methyloradius palustris gen. nov., sp. nov., a methanol-oxidizing bacterium isolated from snow.</title>
        <authorList>
            <person name="Miyadera T."/>
            <person name="Kojima H."/>
            <person name="Fukui M."/>
        </authorList>
    </citation>
    <scope>NUCLEOTIDE SEQUENCE</scope>
    <source>
        <strain evidence="3">Zm11</strain>
    </source>
</reference>
<dbReference type="PANTHER" id="PTHR43393">
    <property type="entry name" value="CYTOKININ RIBOSIDE 5'-MONOPHOSPHATE PHOSPHORIBOHYDROLASE"/>
    <property type="match status" value="1"/>
</dbReference>
<gene>
    <name evidence="3" type="ORF">ZMTM_03350</name>
</gene>
<name>A0A8D5G9G6_9PROT</name>
<keyword evidence="2" id="KW-0378">Hydrolase</keyword>
<dbReference type="GO" id="GO:0009691">
    <property type="term" value="P:cytokinin biosynthetic process"/>
    <property type="evidence" value="ECO:0007669"/>
    <property type="project" value="UniProtKB-UniRule"/>
</dbReference>
<dbReference type="Proteomes" id="UP000826722">
    <property type="component" value="Chromosome"/>
</dbReference>
<dbReference type="KEGG" id="mpau:ZMTM_03350"/>
<dbReference type="PANTHER" id="PTHR43393:SF2">
    <property type="entry name" value="CYTOKININ RIBOSIDE 5'-MONOPHOSPHATE PHOSPHORIBOHYDROLASE"/>
    <property type="match status" value="1"/>
</dbReference>
<dbReference type="InterPro" id="IPR031100">
    <property type="entry name" value="LOG_fam"/>
</dbReference>
<protein>
    <recommendedName>
        <fullName evidence="2">Cytokinin riboside 5'-monophosphate phosphoribohydrolase</fullName>
        <ecNumber evidence="2">3.2.2.n1</ecNumber>
    </recommendedName>
</protein>
<evidence type="ECO:0000256" key="2">
    <source>
        <dbReference type="RuleBase" id="RU363015"/>
    </source>
</evidence>
<dbReference type="Pfam" id="PF03641">
    <property type="entry name" value="Lysine_decarbox"/>
    <property type="match status" value="1"/>
</dbReference>
<dbReference type="InterPro" id="IPR005269">
    <property type="entry name" value="LOG"/>
</dbReference>
<keyword evidence="2" id="KW-0203">Cytokinin biosynthesis</keyword>
<evidence type="ECO:0000313" key="4">
    <source>
        <dbReference type="Proteomes" id="UP000826722"/>
    </source>
</evidence>
<dbReference type="EMBL" id="AP024110">
    <property type="protein sequence ID" value="BCM24076.1"/>
    <property type="molecule type" value="Genomic_DNA"/>
</dbReference>
<dbReference type="InterPro" id="IPR052341">
    <property type="entry name" value="LOG_family_nucleotidases"/>
</dbReference>
<keyword evidence="4" id="KW-1185">Reference proteome</keyword>
<dbReference type="GO" id="GO:0005829">
    <property type="term" value="C:cytosol"/>
    <property type="evidence" value="ECO:0007669"/>
    <property type="project" value="TreeGrafter"/>
</dbReference>
<dbReference type="RefSeq" id="WP_221764635.1">
    <property type="nucleotide sequence ID" value="NZ_AP024110.1"/>
</dbReference>
<sequence>MSIFTTKKLPKITDQAVPESESTSHESWHAFEIMAEFVDATERLKQITPAVSIFGSARTKPDSPYYQLTEEIARQLSDAGFSVISGGGPGIMEAANKGAFAGKSPSIGLNIELPFEQKGNAFQDIGINFQHFFMRKVMFVKYASAYVVMPGGFGTLDELMEAMTLVQTGKTRKIPIILVCEPFWRGLVDWFKNTLVAEGVVSAGDIDLVQMIDDPKDIVEAIFKHYEARGFELSAAEKQVQLYL</sequence>
<dbReference type="SUPFAM" id="SSF102405">
    <property type="entry name" value="MCP/YpsA-like"/>
    <property type="match status" value="1"/>
</dbReference>
<evidence type="ECO:0000313" key="3">
    <source>
        <dbReference type="EMBL" id="BCM24076.1"/>
    </source>
</evidence>
<dbReference type="NCBIfam" id="TIGR00730">
    <property type="entry name" value="Rossman fold protein, TIGR00730 family"/>
    <property type="match status" value="1"/>
</dbReference>
<organism evidence="3 4">
    <name type="scientific">Methyloradius palustris</name>
    <dbReference type="NCBI Taxonomy" id="2778876"/>
    <lineage>
        <taxon>Bacteria</taxon>
        <taxon>Pseudomonadati</taxon>
        <taxon>Pseudomonadota</taxon>
        <taxon>Betaproteobacteria</taxon>
        <taxon>Nitrosomonadales</taxon>
        <taxon>Methylophilaceae</taxon>
        <taxon>Methyloradius</taxon>
    </lineage>
</organism>
<proteinExistence type="inferred from homology"/>
<evidence type="ECO:0000256" key="1">
    <source>
        <dbReference type="ARBA" id="ARBA00000274"/>
    </source>
</evidence>
<dbReference type="EC" id="3.2.2.n1" evidence="2"/>
<dbReference type="GO" id="GO:0008714">
    <property type="term" value="F:AMP nucleosidase activity"/>
    <property type="evidence" value="ECO:0007669"/>
    <property type="project" value="UniProtKB-EC"/>
</dbReference>
<dbReference type="AlphaFoldDB" id="A0A8D5G9G6"/>
<comment type="similarity">
    <text evidence="2">Belongs to the LOG family.</text>
</comment>
<comment type="catalytic activity">
    <reaction evidence="1">
        <text>AMP + H2O = D-ribose 5-phosphate + adenine</text>
        <dbReference type="Rhea" id="RHEA:20129"/>
        <dbReference type="ChEBI" id="CHEBI:15377"/>
        <dbReference type="ChEBI" id="CHEBI:16708"/>
        <dbReference type="ChEBI" id="CHEBI:78346"/>
        <dbReference type="ChEBI" id="CHEBI:456215"/>
        <dbReference type="EC" id="3.2.2.4"/>
    </reaction>
</comment>